<dbReference type="AlphaFoldDB" id="A0AAP7T9J9"/>
<organism evidence="1 2">
    <name type="scientific">Bacillus amyloliquefaciens</name>
    <name type="common">Bacillus velezensis</name>
    <dbReference type="NCBI Taxonomy" id="1390"/>
    <lineage>
        <taxon>Bacteria</taxon>
        <taxon>Bacillati</taxon>
        <taxon>Bacillota</taxon>
        <taxon>Bacilli</taxon>
        <taxon>Bacillales</taxon>
        <taxon>Bacillaceae</taxon>
        <taxon>Bacillus</taxon>
        <taxon>Bacillus amyloliquefaciens group</taxon>
    </lineage>
</organism>
<sequence length="123" mass="13920">MNHTDNPIISAVISKLNAQQEKGLAKYGRPVQVNAYDIRGWLQHALEETLDQAVYLEAAIQTIEAFDDNPKIKQVVKGFNEMKAARETIQRLYSPRHYGGWDHAMSHFEEILKSAQLLKGAAE</sequence>
<evidence type="ECO:0000313" key="2">
    <source>
        <dbReference type="Proteomes" id="UP000180036"/>
    </source>
</evidence>
<gene>
    <name evidence="1" type="ORF">BKP66_17420</name>
</gene>
<name>A0AAP7T9J9_BACAM</name>
<proteinExistence type="predicted"/>
<dbReference type="RefSeq" id="WP_071348442.1">
    <property type="nucleotide sequence ID" value="NZ_MOEA01000005.1"/>
</dbReference>
<reference evidence="1 2" key="1">
    <citation type="submission" date="2016-10" db="EMBL/GenBank/DDBJ databases">
        <authorList>
            <person name="Marach S."/>
            <person name="Prathuangwong S."/>
            <person name="Takikawa Y."/>
            <person name="Dohra H."/>
        </authorList>
    </citation>
    <scope>NUCLEOTIDE SEQUENCE [LARGE SCALE GENOMIC DNA]</scope>
    <source>
        <strain evidence="1 2">K2</strain>
    </source>
</reference>
<accession>A0AAP7T9J9</accession>
<dbReference type="Proteomes" id="UP000180036">
    <property type="component" value="Unassembled WGS sequence"/>
</dbReference>
<evidence type="ECO:0000313" key="1">
    <source>
        <dbReference type="EMBL" id="OIK19433.1"/>
    </source>
</evidence>
<dbReference type="EMBL" id="MOEA01000005">
    <property type="protein sequence ID" value="OIK19433.1"/>
    <property type="molecule type" value="Genomic_DNA"/>
</dbReference>
<protein>
    <submittedName>
        <fullName evidence="1">Uncharacterized protein</fullName>
    </submittedName>
</protein>
<comment type="caution">
    <text evidence="1">The sequence shown here is derived from an EMBL/GenBank/DDBJ whole genome shotgun (WGS) entry which is preliminary data.</text>
</comment>